<name>A0A4U7BTG1_9BACT</name>
<feature type="transmembrane region" description="Helical" evidence="3">
    <location>
        <begin position="108"/>
        <end position="130"/>
    </location>
</feature>
<dbReference type="GO" id="GO:0009245">
    <property type="term" value="P:lipid A biosynthetic process"/>
    <property type="evidence" value="ECO:0007669"/>
    <property type="project" value="TreeGrafter"/>
</dbReference>
<dbReference type="RefSeq" id="WP_137622170.1">
    <property type="nucleotide sequence ID" value="NZ_NXMA01000005.1"/>
</dbReference>
<dbReference type="AlphaFoldDB" id="A0A4U7BTG1"/>
<evidence type="ECO:0000256" key="3">
    <source>
        <dbReference type="SAM" id="Phobius"/>
    </source>
</evidence>
<dbReference type="GO" id="GO:0046872">
    <property type="term" value="F:metal ion binding"/>
    <property type="evidence" value="ECO:0007669"/>
    <property type="project" value="UniProtKB-KW"/>
</dbReference>
<feature type="transmembrane region" description="Helical" evidence="3">
    <location>
        <begin position="75"/>
        <end position="96"/>
    </location>
</feature>
<keyword evidence="3" id="KW-0472">Membrane</keyword>
<dbReference type="CDD" id="cd07385">
    <property type="entry name" value="MPP_YkuE_C"/>
    <property type="match status" value="1"/>
</dbReference>
<protein>
    <submittedName>
        <fullName evidence="5">Metallophosphoesterase</fullName>
    </submittedName>
</protein>
<dbReference type="InterPro" id="IPR004843">
    <property type="entry name" value="Calcineurin-like_PHP"/>
</dbReference>
<feature type="transmembrane region" description="Helical" evidence="3">
    <location>
        <begin position="34"/>
        <end position="55"/>
    </location>
</feature>
<dbReference type="Gene3D" id="3.60.21.10">
    <property type="match status" value="1"/>
</dbReference>
<keyword evidence="3" id="KW-0812">Transmembrane</keyword>
<evidence type="ECO:0000313" key="6">
    <source>
        <dbReference type="Proteomes" id="UP000310353"/>
    </source>
</evidence>
<evidence type="ECO:0000259" key="4">
    <source>
        <dbReference type="Pfam" id="PF00149"/>
    </source>
</evidence>
<reference evidence="5 6" key="1">
    <citation type="submission" date="2018-05" db="EMBL/GenBank/DDBJ databases">
        <title>Novel Campyloabacter and Helicobacter Species and Strains.</title>
        <authorList>
            <person name="Mannion A.J."/>
            <person name="Shen Z."/>
            <person name="Fox J.G."/>
        </authorList>
    </citation>
    <scope>NUCLEOTIDE SEQUENCE [LARGE SCALE GENOMIC DNA]</scope>
    <source>
        <strain evidence="6">MIT17-670</strain>
    </source>
</reference>
<sequence length="375" mass="43074">MMYLFFCFMVLAILGLLNFYIYKRLIKKFLIFKYFHKLFAFALTILFLIQVIFLILRRNQYEYLSDSLYEILAMLYAPTYCLFFVALILDFIRLVLAMLGRIDKKYNIFLRLLFEIGVVSISVFLTYMSVNSALKIPEIKTLNLQMANLKKDLKIAVLTDLHLGKNLHENFLDQIINKVNLQKPDMVFIIGDLIDANPKHLESYISKLDDLNSTYGTFYAVGNHEYYHGINQVLKLLKTHTKMKILLNQNEDLGFVNIAGLADLTGISKGLYAPNLERIKADLNTSKPSILLAHQPKTVLLYNLKDFDLILSGHTHGGQIFPFMFLVKLQQGFVHGLYDLNQKTKLYVSSGAGFWGPSLRVFAPSEIVILNLKGK</sequence>
<keyword evidence="3" id="KW-1133">Transmembrane helix</keyword>
<feature type="transmembrane region" description="Helical" evidence="3">
    <location>
        <begin position="6"/>
        <end position="22"/>
    </location>
</feature>
<dbReference type="PANTHER" id="PTHR31302">
    <property type="entry name" value="TRANSMEMBRANE PROTEIN WITH METALLOPHOSPHOESTERASE DOMAIN-RELATED"/>
    <property type="match status" value="1"/>
</dbReference>
<evidence type="ECO:0000313" key="5">
    <source>
        <dbReference type="EMBL" id="TKX32496.1"/>
    </source>
</evidence>
<accession>A0A4U7BTG1</accession>
<proteinExistence type="predicted"/>
<dbReference type="SUPFAM" id="SSF56300">
    <property type="entry name" value="Metallo-dependent phosphatases"/>
    <property type="match status" value="1"/>
</dbReference>
<organism evidence="5 6">
    <name type="scientific">Campylobacter aviculae</name>
    <dbReference type="NCBI Taxonomy" id="2510190"/>
    <lineage>
        <taxon>Bacteria</taxon>
        <taxon>Pseudomonadati</taxon>
        <taxon>Campylobacterota</taxon>
        <taxon>Epsilonproteobacteria</taxon>
        <taxon>Campylobacterales</taxon>
        <taxon>Campylobacteraceae</taxon>
        <taxon>Campylobacter</taxon>
    </lineage>
</organism>
<keyword evidence="1" id="KW-0479">Metal-binding</keyword>
<comment type="caution">
    <text evidence="5">The sequence shown here is derived from an EMBL/GenBank/DDBJ whole genome shotgun (WGS) entry which is preliminary data.</text>
</comment>
<dbReference type="EMBL" id="NXMA01000005">
    <property type="protein sequence ID" value="TKX32496.1"/>
    <property type="molecule type" value="Genomic_DNA"/>
</dbReference>
<dbReference type="InterPro" id="IPR029052">
    <property type="entry name" value="Metallo-depent_PP-like"/>
</dbReference>
<dbReference type="Proteomes" id="UP000310353">
    <property type="component" value="Unassembled WGS sequence"/>
</dbReference>
<dbReference type="InterPro" id="IPR051158">
    <property type="entry name" value="Metallophosphoesterase_sf"/>
</dbReference>
<keyword evidence="2" id="KW-0378">Hydrolase</keyword>
<dbReference type="OrthoDB" id="9780884at2"/>
<evidence type="ECO:0000256" key="2">
    <source>
        <dbReference type="ARBA" id="ARBA00022801"/>
    </source>
</evidence>
<dbReference type="PANTHER" id="PTHR31302:SF31">
    <property type="entry name" value="PHOSPHODIESTERASE YAEI"/>
    <property type="match status" value="1"/>
</dbReference>
<dbReference type="Pfam" id="PF00149">
    <property type="entry name" value="Metallophos"/>
    <property type="match status" value="1"/>
</dbReference>
<gene>
    <name evidence="5" type="ORF">CQA76_04055</name>
</gene>
<evidence type="ECO:0000256" key="1">
    <source>
        <dbReference type="ARBA" id="ARBA00022723"/>
    </source>
</evidence>
<dbReference type="GO" id="GO:0008758">
    <property type="term" value="F:UDP-2,3-diacylglucosamine hydrolase activity"/>
    <property type="evidence" value="ECO:0007669"/>
    <property type="project" value="TreeGrafter"/>
</dbReference>
<feature type="domain" description="Calcineurin-like phosphoesterase" evidence="4">
    <location>
        <begin position="153"/>
        <end position="317"/>
    </location>
</feature>
<keyword evidence="6" id="KW-1185">Reference proteome</keyword>
<dbReference type="GO" id="GO:0016020">
    <property type="term" value="C:membrane"/>
    <property type="evidence" value="ECO:0007669"/>
    <property type="project" value="GOC"/>
</dbReference>